<organism evidence="1 2">
    <name type="scientific">Mucuna pruriens</name>
    <name type="common">Velvet bean</name>
    <name type="synonym">Dolichos pruriens</name>
    <dbReference type="NCBI Taxonomy" id="157652"/>
    <lineage>
        <taxon>Eukaryota</taxon>
        <taxon>Viridiplantae</taxon>
        <taxon>Streptophyta</taxon>
        <taxon>Embryophyta</taxon>
        <taxon>Tracheophyta</taxon>
        <taxon>Spermatophyta</taxon>
        <taxon>Magnoliopsida</taxon>
        <taxon>eudicotyledons</taxon>
        <taxon>Gunneridae</taxon>
        <taxon>Pentapetalae</taxon>
        <taxon>rosids</taxon>
        <taxon>fabids</taxon>
        <taxon>Fabales</taxon>
        <taxon>Fabaceae</taxon>
        <taxon>Papilionoideae</taxon>
        <taxon>50 kb inversion clade</taxon>
        <taxon>NPAAA clade</taxon>
        <taxon>indigoferoid/millettioid clade</taxon>
        <taxon>Phaseoleae</taxon>
        <taxon>Mucuna</taxon>
    </lineage>
</organism>
<feature type="non-terminal residue" evidence="1">
    <location>
        <position position="1"/>
    </location>
</feature>
<keyword evidence="2" id="KW-1185">Reference proteome</keyword>
<sequence>MCDASNFVLGVALGQRVSKQLMCGVFSLPMIKFFLVQSPQLQSSSASSVLMAIAKGSSLTIPRIYTIATSSVGRD</sequence>
<proteinExistence type="predicted"/>
<evidence type="ECO:0000313" key="2">
    <source>
        <dbReference type="Proteomes" id="UP000257109"/>
    </source>
</evidence>
<protein>
    <submittedName>
        <fullName evidence="1">Uncharacterized protein</fullName>
    </submittedName>
</protein>
<dbReference type="EMBL" id="QJKJ01008146">
    <property type="protein sequence ID" value="RDX80665.1"/>
    <property type="molecule type" value="Genomic_DNA"/>
</dbReference>
<accession>A0A371FQN7</accession>
<dbReference type="AlphaFoldDB" id="A0A371FQN7"/>
<evidence type="ECO:0000313" key="1">
    <source>
        <dbReference type="EMBL" id="RDX80665.1"/>
    </source>
</evidence>
<gene>
    <name evidence="1" type="ORF">CR513_38758</name>
</gene>
<name>A0A371FQN7_MUCPR</name>
<reference evidence="1" key="1">
    <citation type="submission" date="2018-05" db="EMBL/GenBank/DDBJ databases">
        <title>Draft genome of Mucuna pruriens seed.</title>
        <authorList>
            <person name="Nnadi N.E."/>
            <person name="Vos R."/>
            <person name="Hasami M.H."/>
            <person name="Devisetty U.K."/>
            <person name="Aguiy J.C."/>
        </authorList>
    </citation>
    <scope>NUCLEOTIDE SEQUENCE [LARGE SCALE GENOMIC DNA]</scope>
    <source>
        <strain evidence="1">JCA_2017</strain>
    </source>
</reference>
<comment type="caution">
    <text evidence="1">The sequence shown here is derived from an EMBL/GenBank/DDBJ whole genome shotgun (WGS) entry which is preliminary data.</text>
</comment>
<dbReference type="Proteomes" id="UP000257109">
    <property type="component" value="Unassembled WGS sequence"/>
</dbReference>